<dbReference type="PANTHER" id="PTHR15526:SF5">
    <property type="entry name" value="MUSKELIN"/>
    <property type="match status" value="1"/>
</dbReference>
<dbReference type="InterPro" id="IPR010565">
    <property type="entry name" value="Muskelin_N"/>
</dbReference>
<keyword evidence="7" id="KW-1185">Reference proteome</keyword>
<dbReference type="PANTHER" id="PTHR15526">
    <property type="entry name" value="MUSKELIN"/>
    <property type="match status" value="1"/>
</dbReference>
<evidence type="ECO:0000313" key="6">
    <source>
        <dbReference type="EMBL" id="KAK7049330.1"/>
    </source>
</evidence>
<evidence type="ECO:0000259" key="5">
    <source>
        <dbReference type="Pfam" id="PF24981"/>
    </source>
</evidence>
<dbReference type="InterPro" id="IPR052456">
    <property type="entry name" value="CTLH_complex_component"/>
</dbReference>
<gene>
    <name evidence="6" type="ORF">VNI00_005931</name>
</gene>
<keyword evidence="2" id="KW-0677">Repeat</keyword>
<dbReference type="InterPro" id="IPR056737">
    <property type="entry name" value="Beta-prop_ATRN-MKLN-like"/>
</dbReference>
<evidence type="ECO:0000259" key="4">
    <source>
        <dbReference type="Pfam" id="PF06588"/>
    </source>
</evidence>
<dbReference type="SUPFAM" id="SSF117281">
    <property type="entry name" value="Kelch motif"/>
    <property type="match status" value="1"/>
</dbReference>
<evidence type="ECO:0000256" key="2">
    <source>
        <dbReference type="ARBA" id="ARBA00022737"/>
    </source>
</evidence>
<dbReference type="Gene3D" id="2.120.10.80">
    <property type="entry name" value="Kelch-type beta propeller"/>
    <property type="match status" value="2"/>
</dbReference>
<evidence type="ECO:0000313" key="7">
    <source>
        <dbReference type="Proteomes" id="UP001383192"/>
    </source>
</evidence>
<dbReference type="Pfam" id="PF06588">
    <property type="entry name" value="Muskelin_N"/>
    <property type="match status" value="1"/>
</dbReference>
<dbReference type="Pfam" id="PF24981">
    <property type="entry name" value="Beta-prop_ATRN-LZTR1"/>
    <property type="match status" value="1"/>
</dbReference>
<accession>A0AAW0DAP5</accession>
<dbReference type="AlphaFoldDB" id="A0AAW0DAP5"/>
<feature type="domain" description="Attractin/MKLN-like beta-propeller" evidence="5">
    <location>
        <begin position="262"/>
        <end position="454"/>
    </location>
</feature>
<dbReference type="InterPro" id="IPR015915">
    <property type="entry name" value="Kelch-typ_b-propeller"/>
</dbReference>
<feature type="region of interest" description="Disordered" evidence="3">
    <location>
        <begin position="697"/>
        <end position="734"/>
    </location>
</feature>
<organism evidence="6 7">
    <name type="scientific">Paramarasmius palmivorus</name>
    <dbReference type="NCBI Taxonomy" id="297713"/>
    <lineage>
        <taxon>Eukaryota</taxon>
        <taxon>Fungi</taxon>
        <taxon>Dikarya</taxon>
        <taxon>Basidiomycota</taxon>
        <taxon>Agaricomycotina</taxon>
        <taxon>Agaricomycetes</taxon>
        <taxon>Agaricomycetidae</taxon>
        <taxon>Agaricales</taxon>
        <taxon>Marasmiineae</taxon>
        <taxon>Marasmiaceae</taxon>
        <taxon>Paramarasmius</taxon>
    </lineage>
</organism>
<sequence>MDIPAIETKSVPLTYSIDASTPPSGRYVAENVLIDKPADQSMDHPATAFSRHCQLSASGAFAELLLKLLAPESITFGKYHKAHPCNMKDFKIYVGMTRDQMVQVLHGSLKNDSIPETFSLKHIDDSGLWFPTRFIKIVPLSAHGASFNSSIWHISMTGIVDEAIVDRVKRGYDEYRESQALRYLLKHLRQRRLLSPYHAILSRVGTSLQPEHPLASELHSSVVLHGDWSRAEDILDEMSEQGLFSSYLEQQSPHIIWTKLPDGPSPRAGHAMCMDQESGLIYLFGGWNGQKNLDDFWVYEIQKREWRTVPCCSDTPSARSCHKMVYDEKTRSIYLLGRMDADGIPKGVQNGVVNGSASNSSVLAELYRYRVDAEAWELVKPDSTSPGGPPLIYDHQMVMDSGRQVLYVSGGRTVNITGDVPKYSGLYAFEVATEKWSLLPHAEMFTLRSGHAMVLDPNMQTLFVLFGQQGDRGLSDIHSYHIPTRVSTELTSCAIGPEPDSSSVARAVINSDLKEIYVHTGLLRSHSSSSVFPVDSPMWLYRYGYSERNFTGKWIQLSSSGDEAPEPRSAHDIVYDQGMGALYMFGGNTGAVKDSESDKENQDGSGGGAEAPKDEGRKREKMTRLGDFWAMTVERPSSKEIIRRATFYLRQQQFKEMCTSAPQLQALSYLQNQVSEVVNHSDPEEAETFRSLLTHLLSSASPPSSPYLTRRDAGEDEPPPRKRSRSNAHEHTVESLSLAATMLRTADPLEPTKEGALSDETFACRNGVFEKILEFVNEDAKQPTDSLLDLFGLKVQ</sequence>
<feature type="compositionally biased region" description="Low complexity" evidence="3">
    <location>
        <begin position="697"/>
        <end position="708"/>
    </location>
</feature>
<feature type="domain" description="Muskelin N-terminal" evidence="4">
    <location>
        <begin position="13"/>
        <end position="208"/>
    </location>
</feature>
<dbReference type="GO" id="GO:0005737">
    <property type="term" value="C:cytoplasm"/>
    <property type="evidence" value="ECO:0007669"/>
    <property type="project" value="TreeGrafter"/>
</dbReference>
<dbReference type="Proteomes" id="UP001383192">
    <property type="component" value="Unassembled WGS sequence"/>
</dbReference>
<evidence type="ECO:0000256" key="3">
    <source>
        <dbReference type="SAM" id="MobiDB-lite"/>
    </source>
</evidence>
<protein>
    <recommendedName>
        <fullName evidence="8">Muskelin</fullName>
    </recommendedName>
</protein>
<feature type="compositionally biased region" description="Basic and acidic residues" evidence="3">
    <location>
        <begin position="593"/>
        <end position="602"/>
    </location>
</feature>
<dbReference type="Gene3D" id="2.60.120.260">
    <property type="entry name" value="Galactose-binding domain-like"/>
    <property type="match status" value="1"/>
</dbReference>
<keyword evidence="1" id="KW-0880">Kelch repeat</keyword>
<evidence type="ECO:0000256" key="1">
    <source>
        <dbReference type="ARBA" id="ARBA00022441"/>
    </source>
</evidence>
<feature type="compositionally biased region" description="Basic and acidic residues" evidence="3">
    <location>
        <begin position="611"/>
        <end position="620"/>
    </location>
</feature>
<name>A0AAW0DAP5_9AGAR</name>
<dbReference type="EMBL" id="JAYKXP010000017">
    <property type="protein sequence ID" value="KAK7049330.1"/>
    <property type="molecule type" value="Genomic_DNA"/>
</dbReference>
<proteinExistence type="predicted"/>
<evidence type="ECO:0008006" key="8">
    <source>
        <dbReference type="Google" id="ProtNLM"/>
    </source>
</evidence>
<feature type="region of interest" description="Disordered" evidence="3">
    <location>
        <begin position="590"/>
        <end position="620"/>
    </location>
</feature>
<reference evidence="6 7" key="1">
    <citation type="submission" date="2024-01" db="EMBL/GenBank/DDBJ databases">
        <title>A draft genome for a cacao thread blight-causing isolate of Paramarasmius palmivorus.</title>
        <authorList>
            <person name="Baruah I.K."/>
            <person name="Bukari Y."/>
            <person name="Amoako-Attah I."/>
            <person name="Meinhardt L.W."/>
            <person name="Bailey B.A."/>
            <person name="Cohen S.P."/>
        </authorList>
    </citation>
    <scope>NUCLEOTIDE SEQUENCE [LARGE SCALE GENOMIC DNA]</scope>
    <source>
        <strain evidence="6 7">GH-12</strain>
    </source>
</reference>
<comment type="caution">
    <text evidence="6">The sequence shown here is derived from an EMBL/GenBank/DDBJ whole genome shotgun (WGS) entry which is preliminary data.</text>
</comment>